<protein>
    <recommendedName>
        <fullName evidence="4">Tyr recombinase domain-containing protein</fullName>
    </recommendedName>
</protein>
<evidence type="ECO:0000313" key="3">
    <source>
        <dbReference type="Proteomes" id="UP000256970"/>
    </source>
</evidence>
<evidence type="ECO:0008006" key="4">
    <source>
        <dbReference type="Google" id="ProtNLM"/>
    </source>
</evidence>
<keyword evidence="1" id="KW-0233">DNA recombination</keyword>
<organism evidence="2 3">
    <name type="scientific">Tetradesmus obliquus</name>
    <name type="common">Green alga</name>
    <name type="synonym">Acutodesmus obliquus</name>
    <dbReference type="NCBI Taxonomy" id="3088"/>
    <lineage>
        <taxon>Eukaryota</taxon>
        <taxon>Viridiplantae</taxon>
        <taxon>Chlorophyta</taxon>
        <taxon>core chlorophytes</taxon>
        <taxon>Chlorophyceae</taxon>
        <taxon>CS clade</taxon>
        <taxon>Sphaeropleales</taxon>
        <taxon>Scenedesmaceae</taxon>
        <taxon>Tetradesmus</taxon>
    </lineage>
</organism>
<dbReference type="InterPro" id="IPR052925">
    <property type="entry name" value="Phage_Integrase-like_Recomb"/>
</dbReference>
<evidence type="ECO:0000313" key="2">
    <source>
        <dbReference type="EMBL" id="SZX75021.1"/>
    </source>
</evidence>
<keyword evidence="3" id="KW-1185">Reference proteome</keyword>
<dbReference type="EMBL" id="FNXT01001223">
    <property type="protein sequence ID" value="SZX75021.1"/>
    <property type="molecule type" value="Genomic_DNA"/>
</dbReference>
<dbReference type="GO" id="GO:0006310">
    <property type="term" value="P:DNA recombination"/>
    <property type="evidence" value="ECO:0007669"/>
    <property type="project" value="UniProtKB-KW"/>
</dbReference>
<dbReference type="AlphaFoldDB" id="A0A383WC58"/>
<dbReference type="GO" id="GO:0015074">
    <property type="term" value="P:DNA integration"/>
    <property type="evidence" value="ECO:0007669"/>
    <property type="project" value="InterPro"/>
</dbReference>
<name>A0A383WC58_TETOB</name>
<dbReference type="SUPFAM" id="SSF56349">
    <property type="entry name" value="DNA breaking-rejoining enzymes"/>
    <property type="match status" value="1"/>
</dbReference>
<accession>A0A383WC58</accession>
<dbReference type="GO" id="GO:0003677">
    <property type="term" value="F:DNA binding"/>
    <property type="evidence" value="ECO:0007669"/>
    <property type="project" value="InterPro"/>
</dbReference>
<dbReference type="Gene3D" id="1.10.443.10">
    <property type="entry name" value="Intergrase catalytic core"/>
    <property type="match status" value="1"/>
</dbReference>
<reference evidence="2 3" key="1">
    <citation type="submission" date="2016-10" db="EMBL/GenBank/DDBJ databases">
        <authorList>
            <person name="Cai Z."/>
        </authorList>
    </citation>
    <scope>NUCLEOTIDE SEQUENCE [LARGE SCALE GENOMIC DNA]</scope>
</reference>
<dbReference type="PANTHER" id="PTHR34605">
    <property type="entry name" value="PHAGE_INTEGRASE DOMAIN-CONTAINING PROTEIN"/>
    <property type="match status" value="1"/>
</dbReference>
<gene>
    <name evidence="2" type="ORF">BQ4739_LOCUS15333</name>
</gene>
<sequence length="298" mass="32923">MRNSQYQDSTHTVVVAGRKGHPLDPVAWWCLYVALVPAPQEAAAFGYTSEGVCMPLVHTEFVTWVKRLLSRAGFDSSKYAGHSFRRGAATFSFLVGLPDLLVKEMGAASLSHVQRSLLRRDVVVDRAQYCLFVTLQFMRNSQYQDSTHTVVVAGRKGHPLDPVAWWCLYVALVPAPQEAAAFGYTSEGVYVPLVHTEFITWVKRLLSRASFDSSKYAGHSFRRGAATFSFLVGLPDLLVKEMGAWRSQVYQVYMDLSLSQKLSVHSTWFDAMAAGQLGGVRVAVQVVYCSALPGCAVS</sequence>
<dbReference type="Proteomes" id="UP000256970">
    <property type="component" value="Unassembled WGS sequence"/>
</dbReference>
<dbReference type="InterPro" id="IPR011010">
    <property type="entry name" value="DNA_brk_join_enz"/>
</dbReference>
<proteinExistence type="predicted"/>
<dbReference type="STRING" id="3088.A0A383WC58"/>
<evidence type="ECO:0000256" key="1">
    <source>
        <dbReference type="ARBA" id="ARBA00023172"/>
    </source>
</evidence>
<dbReference type="InterPro" id="IPR013762">
    <property type="entry name" value="Integrase-like_cat_sf"/>
</dbReference>
<dbReference type="PANTHER" id="PTHR34605:SF4">
    <property type="entry name" value="DNA ADENINE METHYLTRANSFERASE"/>
    <property type="match status" value="1"/>
</dbReference>